<feature type="coiled-coil region" evidence="1">
    <location>
        <begin position="1055"/>
        <end position="1085"/>
    </location>
</feature>
<dbReference type="PROSITE" id="PS50011">
    <property type="entry name" value="PROTEIN_KINASE_DOM"/>
    <property type="match status" value="1"/>
</dbReference>
<feature type="region of interest" description="Disordered" evidence="2">
    <location>
        <begin position="1"/>
        <end position="27"/>
    </location>
</feature>
<feature type="coiled-coil region" evidence="1">
    <location>
        <begin position="1218"/>
        <end position="1249"/>
    </location>
</feature>
<reference evidence="5" key="1">
    <citation type="journal article" date="2006" name="PLoS Biol.">
        <title>Macronuclear genome sequence of the ciliate Tetrahymena thermophila, a model eukaryote.</title>
        <authorList>
            <person name="Eisen J.A."/>
            <person name="Coyne R.S."/>
            <person name="Wu M."/>
            <person name="Wu D."/>
            <person name="Thiagarajan M."/>
            <person name="Wortman J.R."/>
            <person name="Badger J.H."/>
            <person name="Ren Q."/>
            <person name="Amedeo P."/>
            <person name="Jones K.M."/>
            <person name="Tallon L.J."/>
            <person name="Delcher A.L."/>
            <person name="Salzberg S.L."/>
            <person name="Silva J.C."/>
            <person name="Haas B.J."/>
            <person name="Majoros W.H."/>
            <person name="Farzad M."/>
            <person name="Carlton J.M."/>
            <person name="Smith R.K. Jr."/>
            <person name="Garg J."/>
            <person name="Pearlman R.E."/>
            <person name="Karrer K.M."/>
            <person name="Sun L."/>
            <person name="Manning G."/>
            <person name="Elde N.C."/>
            <person name="Turkewitz A.P."/>
            <person name="Asai D.J."/>
            <person name="Wilkes D.E."/>
            <person name="Wang Y."/>
            <person name="Cai H."/>
            <person name="Collins K."/>
            <person name="Stewart B.A."/>
            <person name="Lee S.R."/>
            <person name="Wilamowska K."/>
            <person name="Weinberg Z."/>
            <person name="Ruzzo W.L."/>
            <person name="Wloga D."/>
            <person name="Gaertig J."/>
            <person name="Frankel J."/>
            <person name="Tsao C.-C."/>
            <person name="Gorovsky M.A."/>
            <person name="Keeling P.J."/>
            <person name="Waller R.F."/>
            <person name="Patron N.J."/>
            <person name="Cherry J.M."/>
            <person name="Stover N.A."/>
            <person name="Krieger C.J."/>
            <person name="del Toro C."/>
            <person name="Ryder H.F."/>
            <person name="Williamson S.C."/>
            <person name="Barbeau R.A."/>
            <person name="Hamilton E.P."/>
            <person name="Orias E."/>
        </authorList>
    </citation>
    <scope>NUCLEOTIDE SEQUENCE [LARGE SCALE GENOMIC DNA]</scope>
    <source>
        <strain evidence="5">SB210</strain>
    </source>
</reference>
<evidence type="ECO:0000259" key="3">
    <source>
        <dbReference type="PROSITE" id="PS50011"/>
    </source>
</evidence>
<feature type="coiled-coil region" evidence="1">
    <location>
        <begin position="761"/>
        <end position="801"/>
    </location>
</feature>
<dbReference type="Gene3D" id="1.10.510.10">
    <property type="entry name" value="Transferase(Phosphotransferase) domain 1"/>
    <property type="match status" value="1"/>
</dbReference>
<dbReference type="KEGG" id="tet:TTHERM_00465050"/>
<dbReference type="InParanoid" id="I7LXJ4"/>
<evidence type="ECO:0000256" key="1">
    <source>
        <dbReference type="SAM" id="Coils"/>
    </source>
</evidence>
<dbReference type="SUPFAM" id="SSF56112">
    <property type="entry name" value="Protein kinase-like (PK-like)"/>
    <property type="match status" value="1"/>
</dbReference>
<gene>
    <name evidence="4" type="ORF">TTHERM_00465050</name>
</gene>
<organism evidence="4 5">
    <name type="scientific">Tetrahymena thermophila (strain SB210)</name>
    <dbReference type="NCBI Taxonomy" id="312017"/>
    <lineage>
        <taxon>Eukaryota</taxon>
        <taxon>Sar</taxon>
        <taxon>Alveolata</taxon>
        <taxon>Ciliophora</taxon>
        <taxon>Intramacronucleata</taxon>
        <taxon>Oligohymenophorea</taxon>
        <taxon>Hymenostomatida</taxon>
        <taxon>Tetrahymenina</taxon>
        <taxon>Tetrahymenidae</taxon>
        <taxon>Tetrahymena</taxon>
    </lineage>
</organism>
<dbReference type="GO" id="GO:0004672">
    <property type="term" value="F:protein kinase activity"/>
    <property type="evidence" value="ECO:0007669"/>
    <property type="project" value="InterPro"/>
</dbReference>
<dbReference type="RefSeq" id="XP_001025002.2">
    <property type="nucleotide sequence ID" value="XM_001025002.2"/>
</dbReference>
<dbReference type="Proteomes" id="UP000009168">
    <property type="component" value="Unassembled WGS sequence"/>
</dbReference>
<dbReference type="InterPro" id="IPR011009">
    <property type="entry name" value="Kinase-like_dom_sf"/>
</dbReference>
<protein>
    <submittedName>
        <fullName evidence="4">Cyclic nucleotide-binding domain protein</fullName>
    </submittedName>
</protein>
<dbReference type="GeneID" id="7839909"/>
<dbReference type="InterPro" id="IPR000719">
    <property type="entry name" value="Prot_kinase_dom"/>
</dbReference>
<evidence type="ECO:0000313" key="5">
    <source>
        <dbReference type="Proteomes" id="UP000009168"/>
    </source>
</evidence>
<dbReference type="GO" id="GO:0005524">
    <property type="term" value="F:ATP binding"/>
    <property type="evidence" value="ECO:0007669"/>
    <property type="project" value="InterPro"/>
</dbReference>
<sequence length="1338" mass="161609">MGQVNCLQNNDKNKNQKQNQQLSPQDFQEESDLKNAKLVFEIYKKLCLDLLKPLEKLLYKLQYYLFNNEMFQNNQSNIQIQNNNPIDQSLIFNLKKQEEEWYSEVLAHKVIKESQSKQNMLDNQNISNEQFFKLAIADMISQIIQIINIEGQSDYQRRQKLNQITKVEDQSDIISRQKINQIKNVEDQLDNECKQKQLNIWQIRSLVKDMEDVLQQFLQIQHKPKSDHVYRNCNEDEDETSQNYSQNMLNHQESLDETCDESQETKYKQRQIDKKFLSKYLSHEDQQEWFIITQKIENILPNKKNVDLKLKQVNSQVKKESFILKSEAQQSMFSNASRKLMIINAITKQEKKVEIEIQNFPYSHNEIINVHQNRKQILFYNKDKKTEKDNLLFYINYKKIKGDTNLREKIRQFKLHLKLLHPHELNSQNNLNHQNSADQSLQPTFVFNLYEPLYVIKIKNHQHEKNDKQEYFLAYKSDVSYFTMQQFIGESSKLKLSELEFLIVIKDMIKILKQLEKNKIGHRNISTETLLYYFKNEQKQWVLKDLFKSQIIEDIYKKQEITTIYGKIEYVSPEISKEIQANTSYFSKFSLKAQDVYAMGIVLAKLKLCLNQPISGEQIDQFLINDKVLRNKDLKVSDYIIGLMLSPKEKDRMDFNYDDIITLIEEEFFSLYKVYKIETEQNPQKAENKNILQNHDKIINFLQNEVTDNQLKQYNDFWEVQNLPNYEEIESQQKQANDMESSQITDIYQKYQYDKSFQSNKENEAQEKERIERERKEKIENEKKEQKIEQKRENRLKKLLEFLKFIKNFKNRDQYQKLAEEILLFIQNKMKPSQQNLHEEFDIIQQLIQLHDESLEQIENNSIIEDQQKIGEAMLKKQKPKLKITQFRYQTVDEDEYNLEQQQNEEIKAKNLVNLREKECKLIAKLRFNIIERTFKYQNFFQKLKQKQKDNDQDENHYNKHEKLFKKIINNDQIAEDQDQNINVKENKVRKVLNYEFKFKDFEQNKSQKDAKDKKLLSSEYRESKIDIFDHLPLNQNIQLLIKCYDNLVIHRISMEDFLDDIIKLKELLKQNERQIDNLDQINTQIQGYMCKCYYELNEKQKSKEIFYQIENKIEKQFCRILRSQYIEDIRYHEFDPSQWDQETAIDVLKQIQKRDKKNLQQYVEIEIRIAEMYLELNPPNYLEAAYKYQNALALFQQFSQEIEIKQLDILENVSDIYQILLEEKKDKIDRYRDLKDKQLESANEIKNQDLKNENKFSKKVDIFKKQEKNIDYVSKIKQELYFTDQYDKEREKYMKLAIERAKEQNLNQKDINYLKNKLKTGKPNLIKKQLKKNIKNE</sequence>
<accession>I7LXJ4</accession>
<feature type="domain" description="Protein kinase" evidence="3">
    <location>
        <begin position="311"/>
        <end position="669"/>
    </location>
</feature>
<name>I7LXJ4_TETTS</name>
<evidence type="ECO:0000256" key="2">
    <source>
        <dbReference type="SAM" id="MobiDB-lite"/>
    </source>
</evidence>
<keyword evidence="5" id="KW-1185">Reference proteome</keyword>
<proteinExistence type="predicted"/>
<evidence type="ECO:0000313" key="4">
    <source>
        <dbReference type="EMBL" id="EAS04757.2"/>
    </source>
</evidence>
<keyword evidence="1" id="KW-0175">Coiled coil</keyword>
<dbReference type="EMBL" id="GG662441">
    <property type="protein sequence ID" value="EAS04757.2"/>
    <property type="molecule type" value="Genomic_DNA"/>
</dbReference>